<evidence type="ECO:0000313" key="4">
    <source>
        <dbReference type="EMBL" id="JAT31802.1"/>
    </source>
</evidence>
<sequence>MAAVSPLSSETDLVPTEIRSSSEVKKEEINTTLAQKANSSDSDIEIISVTRDIPIIDISDDSSDDIKVNDLMELINIFDYPYECYEEKVDDLLKVCRLKAEIDKARQNGAMNEMGPFYINRRVVPVNIYQEGLIINVWSPIQVLKEISQLCRWSTPTYKALHFIPTGGFRCSVYVNGVEFVPKLLGRSPNLAKDVAAANFLHFLGFKLNIENLYLHNDWQHIDKAKVDVHMNRLGNNVLTKSKIFQLNDSSNKMWINTKKARKTVQGSIIAHKPDNSIKNMNILYYILSHRRTYLNDINSLQVSRDRLNTFDEIALQGSFTNDTDCAAAPQLHNHNTTSSSLKMSFKSEMMFFSTSKKSSFRWLINNHKGQAGKNQSKKISKKQIPYTTKQISHSINTSKYFDLRQKLANKLNNEHESDKSYSTESNNLLLTEPCSKNVVSGQSQSKSTKEKNNLMYLNPKSKMRWRDKRHYLNCLMQAIPIDMKYVNAESPDNTKTLKLLKMESKNELLCCHGSKISNQKSRNSFKSQVSTDQCKREEKIEETVNKRTCISQNQIFNSTKPLELNDLRRKLDGEIVNQLIGNESLSLLNYEKLQNNQTSLNISLENQYQSSCSPEDETSTDFSPVRKRSRRIDRNYIKSSINKNNNGKNMIDTAQHFRNRDTLDFDSQGACKREHSIKKWELLSSDQTCYSGSETSFGHIRNPISGNKST</sequence>
<feature type="region of interest" description="Disordered" evidence="2">
    <location>
        <begin position="1"/>
        <end position="27"/>
    </location>
</feature>
<dbReference type="GO" id="GO:0010468">
    <property type="term" value="P:regulation of gene expression"/>
    <property type="evidence" value="ECO:0007669"/>
    <property type="project" value="UniProtKB-ARBA"/>
</dbReference>
<proteinExistence type="predicted"/>
<dbReference type="InterPro" id="IPR014720">
    <property type="entry name" value="dsRBD_dom"/>
</dbReference>
<dbReference type="PROSITE" id="PS50137">
    <property type="entry name" value="DS_RBD"/>
    <property type="match status" value="1"/>
</dbReference>
<organism evidence="4">
    <name type="scientific">Graphocephala atropunctata</name>
    <dbReference type="NCBI Taxonomy" id="36148"/>
    <lineage>
        <taxon>Eukaryota</taxon>
        <taxon>Metazoa</taxon>
        <taxon>Ecdysozoa</taxon>
        <taxon>Arthropoda</taxon>
        <taxon>Hexapoda</taxon>
        <taxon>Insecta</taxon>
        <taxon>Pterygota</taxon>
        <taxon>Neoptera</taxon>
        <taxon>Paraneoptera</taxon>
        <taxon>Hemiptera</taxon>
        <taxon>Auchenorrhyncha</taxon>
        <taxon>Membracoidea</taxon>
        <taxon>Cicadellidae</taxon>
        <taxon>Cicadellinae</taxon>
        <taxon>Cicadellini</taxon>
        <taxon>Graphocephala</taxon>
    </lineage>
</organism>
<dbReference type="Gene3D" id="3.30.160.20">
    <property type="match status" value="1"/>
</dbReference>
<dbReference type="GO" id="GO:0003723">
    <property type="term" value="F:RNA binding"/>
    <property type="evidence" value="ECO:0007669"/>
    <property type="project" value="UniProtKB-UniRule"/>
</dbReference>
<feature type="region of interest" description="Disordered" evidence="2">
    <location>
        <begin position="691"/>
        <end position="711"/>
    </location>
</feature>
<protein>
    <recommendedName>
        <fullName evidence="3">DRBM domain-containing protein</fullName>
    </recommendedName>
</protein>
<reference evidence="4" key="1">
    <citation type="submission" date="2015-11" db="EMBL/GenBank/DDBJ databases">
        <title>De novo transcriptome assembly of four potential Pierce s Disease insect vectors from Arizona vineyards.</title>
        <authorList>
            <person name="Tassone E.E."/>
        </authorList>
    </citation>
    <scope>NUCLEOTIDE SEQUENCE</scope>
</reference>
<feature type="compositionally biased region" description="Polar residues" evidence="2">
    <location>
        <begin position="1"/>
        <end position="11"/>
    </location>
</feature>
<dbReference type="EMBL" id="GEBQ01008175">
    <property type="protein sequence ID" value="JAT31802.1"/>
    <property type="molecule type" value="Transcribed_RNA"/>
</dbReference>
<evidence type="ECO:0000259" key="3">
    <source>
        <dbReference type="PROSITE" id="PS50137"/>
    </source>
</evidence>
<evidence type="ECO:0000256" key="2">
    <source>
        <dbReference type="SAM" id="MobiDB-lite"/>
    </source>
</evidence>
<dbReference type="SUPFAM" id="SSF54768">
    <property type="entry name" value="dsRNA-binding domain-like"/>
    <property type="match status" value="1"/>
</dbReference>
<evidence type="ECO:0000256" key="1">
    <source>
        <dbReference type="PROSITE-ProRule" id="PRU00266"/>
    </source>
</evidence>
<gene>
    <name evidence="4" type="ORF">g.32201</name>
</gene>
<accession>A0A1B6M793</accession>
<keyword evidence="1" id="KW-0694">RNA-binding</keyword>
<dbReference type="CDD" id="cd00048">
    <property type="entry name" value="DSRM_SF"/>
    <property type="match status" value="1"/>
</dbReference>
<dbReference type="AlphaFoldDB" id="A0A1B6M793"/>
<feature type="domain" description="DRBM" evidence="3">
    <location>
        <begin position="139"/>
        <end position="206"/>
    </location>
</feature>
<name>A0A1B6M793_9HEMI</name>